<evidence type="ECO:0000256" key="1">
    <source>
        <dbReference type="SAM" id="MobiDB-lite"/>
    </source>
</evidence>
<accession>A0A563VVB3</accession>
<feature type="region of interest" description="Disordered" evidence="1">
    <location>
        <begin position="44"/>
        <end position="126"/>
    </location>
</feature>
<feature type="chain" id="PRO_5021900070" evidence="2">
    <location>
        <begin position="31"/>
        <end position="126"/>
    </location>
</feature>
<sequence>MKLTGYYLSLLSFSSFLMVVASSVTNSALAQCVQADVGVQYNISGSKEPTERSNDVDMQSDGDCRGNSSVTTGVQGNVGGNGRVRQERTVRHRSQGSEDDTGAGGSTVQVETNPQIDVYNPADNLR</sequence>
<dbReference type="OrthoDB" id="574600at2"/>
<dbReference type="RefSeq" id="WP_144865449.1">
    <property type="nucleotide sequence ID" value="NZ_LR213793.1"/>
</dbReference>
<dbReference type="AlphaFoldDB" id="A0A563VVB3"/>
<gene>
    <name evidence="3" type="ORF">H1P_330021</name>
</gene>
<keyword evidence="2" id="KW-0732">Signal</keyword>
<dbReference type="EMBL" id="CAACVJ010000257">
    <property type="protein sequence ID" value="VEP15372.1"/>
    <property type="molecule type" value="Genomic_DNA"/>
</dbReference>
<organism evidence="3 4">
    <name type="scientific">Hyella patelloides LEGE 07179</name>
    <dbReference type="NCBI Taxonomy" id="945734"/>
    <lineage>
        <taxon>Bacteria</taxon>
        <taxon>Bacillati</taxon>
        <taxon>Cyanobacteriota</taxon>
        <taxon>Cyanophyceae</taxon>
        <taxon>Pleurocapsales</taxon>
        <taxon>Hyellaceae</taxon>
        <taxon>Hyella</taxon>
    </lineage>
</organism>
<protein>
    <submittedName>
        <fullName evidence="3">Uncharacterized protein</fullName>
    </submittedName>
</protein>
<evidence type="ECO:0000313" key="4">
    <source>
        <dbReference type="Proteomes" id="UP000320055"/>
    </source>
</evidence>
<keyword evidence="4" id="KW-1185">Reference proteome</keyword>
<reference evidence="3 4" key="1">
    <citation type="submission" date="2019-01" db="EMBL/GenBank/DDBJ databases">
        <authorList>
            <person name="Brito A."/>
        </authorList>
    </citation>
    <scope>NUCLEOTIDE SEQUENCE [LARGE SCALE GENOMIC DNA]</scope>
    <source>
        <strain evidence="3">1</strain>
    </source>
</reference>
<feature type="compositionally biased region" description="Polar residues" evidence="1">
    <location>
        <begin position="106"/>
        <end position="115"/>
    </location>
</feature>
<feature type="signal peptide" evidence="2">
    <location>
        <begin position="1"/>
        <end position="30"/>
    </location>
</feature>
<name>A0A563VVB3_9CYAN</name>
<evidence type="ECO:0000256" key="2">
    <source>
        <dbReference type="SAM" id="SignalP"/>
    </source>
</evidence>
<proteinExistence type="predicted"/>
<dbReference type="Proteomes" id="UP000320055">
    <property type="component" value="Unassembled WGS sequence"/>
</dbReference>
<evidence type="ECO:0000313" key="3">
    <source>
        <dbReference type="EMBL" id="VEP15372.1"/>
    </source>
</evidence>